<gene>
    <name evidence="2" type="ORF">At1D1609_39830</name>
</gene>
<dbReference type="EMBL" id="CP026925">
    <property type="protein sequence ID" value="AVH44030.1"/>
    <property type="molecule type" value="Genomic_DNA"/>
</dbReference>
<proteinExistence type="predicted"/>
<sequence length="105" mass="11882">MLRLRLWLLSLWSGQQSLFAPTTIAGAATRQETTRGIAIPTTTELRMAVYVAIEARCRGLAAGDWRDYHLMSMSMSMSMSVRTLFRPYKLFEGSQPCAELSLLHR</sequence>
<feature type="signal peptide" evidence="1">
    <location>
        <begin position="1"/>
        <end position="19"/>
    </location>
</feature>
<dbReference type="Proteomes" id="UP000237717">
    <property type="component" value="Chromosome II"/>
</dbReference>
<evidence type="ECO:0000313" key="3">
    <source>
        <dbReference type="Proteomes" id="UP000237717"/>
    </source>
</evidence>
<feature type="chain" id="PRO_5014927965" description="Secreted protein" evidence="1">
    <location>
        <begin position="20"/>
        <end position="105"/>
    </location>
</feature>
<keyword evidence="1" id="KW-0732">Signal</keyword>
<name>A0A2L2LI70_AGRTU</name>
<organism evidence="2 3">
    <name type="scientific">Agrobacterium tumefaciens</name>
    <dbReference type="NCBI Taxonomy" id="358"/>
    <lineage>
        <taxon>Bacteria</taxon>
        <taxon>Pseudomonadati</taxon>
        <taxon>Pseudomonadota</taxon>
        <taxon>Alphaproteobacteria</taxon>
        <taxon>Hyphomicrobiales</taxon>
        <taxon>Rhizobiaceae</taxon>
        <taxon>Rhizobium/Agrobacterium group</taxon>
        <taxon>Agrobacterium</taxon>
        <taxon>Agrobacterium tumefaciens complex</taxon>
    </lineage>
</organism>
<evidence type="ECO:0008006" key="4">
    <source>
        <dbReference type="Google" id="ProtNLM"/>
    </source>
</evidence>
<protein>
    <recommendedName>
        <fullName evidence="4">Secreted protein</fullName>
    </recommendedName>
</protein>
<reference evidence="2 3" key="1">
    <citation type="submission" date="2018-02" db="EMBL/GenBank/DDBJ databases">
        <title>Complete genome sequence of Agrobacterium tumefaciens 1D1609.</title>
        <authorList>
            <person name="Cho S.-T."/>
            <person name="Haryono M."/>
            <person name="Chang H.-H."/>
            <person name="Santos M.N."/>
            <person name="Lai E.-M."/>
            <person name="Kuo C.-H."/>
        </authorList>
    </citation>
    <scope>NUCLEOTIDE SEQUENCE [LARGE SCALE GENOMIC DNA]</scope>
    <source>
        <strain evidence="2 3">1D1609</strain>
    </source>
</reference>
<dbReference type="AlphaFoldDB" id="A0A2L2LI70"/>
<accession>A0A2L2LI70</accession>
<evidence type="ECO:0000256" key="1">
    <source>
        <dbReference type="SAM" id="SignalP"/>
    </source>
</evidence>
<evidence type="ECO:0000313" key="2">
    <source>
        <dbReference type="EMBL" id="AVH44030.1"/>
    </source>
</evidence>